<dbReference type="PANTHER" id="PTHR43133:SF8">
    <property type="entry name" value="RNA POLYMERASE SIGMA FACTOR HI_1459-RELATED"/>
    <property type="match status" value="1"/>
</dbReference>
<keyword evidence="4" id="KW-0238">DNA-binding</keyword>
<evidence type="ECO:0000313" key="8">
    <source>
        <dbReference type="EMBL" id="RZU50707.1"/>
    </source>
</evidence>
<dbReference type="SUPFAM" id="SSF88659">
    <property type="entry name" value="Sigma3 and sigma4 domains of RNA polymerase sigma factors"/>
    <property type="match status" value="1"/>
</dbReference>
<organism evidence="8 9">
    <name type="scientific">Krasilnikovia cinnamomea</name>
    <dbReference type="NCBI Taxonomy" id="349313"/>
    <lineage>
        <taxon>Bacteria</taxon>
        <taxon>Bacillati</taxon>
        <taxon>Actinomycetota</taxon>
        <taxon>Actinomycetes</taxon>
        <taxon>Micromonosporales</taxon>
        <taxon>Micromonosporaceae</taxon>
        <taxon>Krasilnikovia</taxon>
    </lineage>
</organism>
<feature type="domain" description="RNA polymerase sigma-70 region 2" evidence="6">
    <location>
        <begin position="57"/>
        <end position="122"/>
    </location>
</feature>
<dbReference type="InterPro" id="IPR014284">
    <property type="entry name" value="RNA_pol_sigma-70_dom"/>
</dbReference>
<name>A0A4Q7ZIN2_9ACTN</name>
<evidence type="ECO:0000256" key="5">
    <source>
        <dbReference type="ARBA" id="ARBA00023163"/>
    </source>
</evidence>
<keyword evidence="5" id="KW-0804">Transcription</keyword>
<dbReference type="GO" id="GO:0003677">
    <property type="term" value="F:DNA binding"/>
    <property type="evidence" value="ECO:0007669"/>
    <property type="project" value="UniProtKB-KW"/>
</dbReference>
<dbReference type="InterPro" id="IPR013249">
    <property type="entry name" value="RNA_pol_sigma70_r4_t2"/>
</dbReference>
<dbReference type="Gene3D" id="1.10.10.10">
    <property type="entry name" value="Winged helix-like DNA-binding domain superfamily/Winged helix DNA-binding domain"/>
    <property type="match status" value="1"/>
</dbReference>
<evidence type="ECO:0000256" key="3">
    <source>
        <dbReference type="ARBA" id="ARBA00023082"/>
    </source>
</evidence>
<dbReference type="SUPFAM" id="SSF88946">
    <property type="entry name" value="Sigma2 domain of RNA polymerase sigma factors"/>
    <property type="match status" value="1"/>
</dbReference>
<gene>
    <name evidence="8" type="ORF">EV385_2487</name>
</gene>
<dbReference type="Proteomes" id="UP000292564">
    <property type="component" value="Unassembled WGS sequence"/>
</dbReference>
<accession>A0A4Q7ZIN2</accession>
<dbReference type="CDD" id="cd06171">
    <property type="entry name" value="Sigma70_r4"/>
    <property type="match status" value="1"/>
</dbReference>
<dbReference type="Pfam" id="PF08281">
    <property type="entry name" value="Sigma70_r4_2"/>
    <property type="match status" value="1"/>
</dbReference>
<feature type="domain" description="RNA polymerase sigma factor 70 region 4 type 2" evidence="7">
    <location>
        <begin position="156"/>
        <end position="207"/>
    </location>
</feature>
<evidence type="ECO:0000259" key="7">
    <source>
        <dbReference type="Pfam" id="PF08281"/>
    </source>
</evidence>
<dbReference type="NCBIfam" id="TIGR02937">
    <property type="entry name" value="sigma70-ECF"/>
    <property type="match status" value="1"/>
</dbReference>
<dbReference type="Pfam" id="PF04542">
    <property type="entry name" value="Sigma70_r2"/>
    <property type="match status" value="1"/>
</dbReference>
<dbReference type="GO" id="GO:0006352">
    <property type="term" value="P:DNA-templated transcription initiation"/>
    <property type="evidence" value="ECO:0007669"/>
    <property type="project" value="InterPro"/>
</dbReference>
<proteinExistence type="inferred from homology"/>
<evidence type="ECO:0000259" key="6">
    <source>
        <dbReference type="Pfam" id="PF04542"/>
    </source>
</evidence>
<dbReference type="InterPro" id="IPR007627">
    <property type="entry name" value="RNA_pol_sigma70_r2"/>
</dbReference>
<comment type="similarity">
    <text evidence="1">Belongs to the sigma-70 factor family. ECF subfamily.</text>
</comment>
<reference evidence="8 9" key="1">
    <citation type="submission" date="2019-02" db="EMBL/GenBank/DDBJ databases">
        <title>Sequencing the genomes of 1000 actinobacteria strains.</title>
        <authorList>
            <person name="Klenk H.-P."/>
        </authorList>
    </citation>
    <scope>NUCLEOTIDE SEQUENCE [LARGE SCALE GENOMIC DNA]</scope>
    <source>
        <strain evidence="8 9">DSM 45162</strain>
    </source>
</reference>
<keyword evidence="2" id="KW-0805">Transcription regulation</keyword>
<dbReference type="GO" id="GO:0016987">
    <property type="term" value="F:sigma factor activity"/>
    <property type="evidence" value="ECO:0007669"/>
    <property type="project" value="UniProtKB-KW"/>
</dbReference>
<evidence type="ECO:0000256" key="2">
    <source>
        <dbReference type="ARBA" id="ARBA00023015"/>
    </source>
</evidence>
<evidence type="ECO:0000313" key="9">
    <source>
        <dbReference type="Proteomes" id="UP000292564"/>
    </source>
</evidence>
<evidence type="ECO:0000256" key="1">
    <source>
        <dbReference type="ARBA" id="ARBA00010641"/>
    </source>
</evidence>
<dbReference type="AlphaFoldDB" id="A0A4Q7ZIN2"/>
<dbReference type="PANTHER" id="PTHR43133">
    <property type="entry name" value="RNA POLYMERASE ECF-TYPE SIGMA FACTO"/>
    <property type="match status" value="1"/>
</dbReference>
<dbReference type="InterPro" id="IPR013324">
    <property type="entry name" value="RNA_pol_sigma_r3/r4-like"/>
</dbReference>
<dbReference type="InterPro" id="IPR013325">
    <property type="entry name" value="RNA_pol_sigma_r2"/>
</dbReference>
<comment type="caution">
    <text evidence="8">The sequence shown here is derived from an EMBL/GenBank/DDBJ whole genome shotgun (WGS) entry which is preliminary data.</text>
</comment>
<sequence>MDVDLSRYARDAPVIATQHGDGMTRVNGSGRGDATFPTDAEKIAQAKRSPEHFAAVFDRHYRRIYAYAARRLGPDLAEDVASETFMVAFSRIDGYDMSYPDAAPWLYGIASNLIARQGRAESKRYKTLAKLSPDEAVGAHDDAVAGRLDAATAKGRLARALRRLSAANRDVLLLVAWAGLSQPEVAAALGIPAGTVRSRLHRARQEMRTALGGRTFQ</sequence>
<evidence type="ECO:0000256" key="4">
    <source>
        <dbReference type="ARBA" id="ARBA00023125"/>
    </source>
</evidence>
<dbReference type="InterPro" id="IPR039425">
    <property type="entry name" value="RNA_pol_sigma-70-like"/>
</dbReference>
<dbReference type="InterPro" id="IPR036388">
    <property type="entry name" value="WH-like_DNA-bd_sf"/>
</dbReference>
<dbReference type="EMBL" id="SHKY01000001">
    <property type="protein sequence ID" value="RZU50707.1"/>
    <property type="molecule type" value="Genomic_DNA"/>
</dbReference>
<protein>
    <submittedName>
        <fullName evidence="8">RNA polymerase sigma-70 factor (ECF subfamily)</fullName>
    </submittedName>
</protein>
<keyword evidence="9" id="KW-1185">Reference proteome</keyword>
<dbReference type="Gene3D" id="1.10.1740.10">
    <property type="match status" value="1"/>
</dbReference>
<keyword evidence="3" id="KW-0731">Sigma factor</keyword>